<protein>
    <submittedName>
        <fullName evidence="2">Uncharacterized protein</fullName>
    </submittedName>
</protein>
<dbReference type="EMBL" id="QLTT01000007">
    <property type="protein sequence ID" value="RAS62902.1"/>
    <property type="molecule type" value="Genomic_DNA"/>
</dbReference>
<evidence type="ECO:0000313" key="3">
    <source>
        <dbReference type="Proteomes" id="UP000248714"/>
    </source>
</evidence>
<reference evidence="2 3" key="1">
    <citation type="submission" date="2018-06" db="EMBL/GenBank/DDBJ databases">
        <title>Genomic Encyclopedia of Type Strains, Phase IV (KMG-IV): sequencing the most valuable type-strain genomes for metagenomic binning, comparative biology and taxonomic classification.</title>
        <authorList>
            <person name="Goeker M."/>
        </authorList>
    </citation>
    <scope>NUCLEOTIDE SEQUENCE [LARGE SCALE GENOMIC DNA]</scope>
    <source>
        <strain evidence="2 3">DSM 45479</strain>
    </source>
</reference>
<accession>A0ABX9E5J8</accession>
<feature type="region of interest" description="Disordered" evidence="1">
    <location>
        <begin position="122"/>
        <end position="148"/>
    </location>
</feature>
<evidence type="ECO:0000313" key="2">
    <source>
        <dbReference type="EMBL" id="RAS62902.1"/>
    </source>
</evidence>
<evidence type="ECO:0000256" key="1">
    <source>
        <dbReference type="SAM" id="MobiDB-lite"/>
    </source>
</evidence>
<gene>
    <name evidence="2" type="ORF">C8D87_10748</name>
</gene>
<proteinExistence type="predicted"/>
<feature type="region of interest" description="Disordered" evidence="1">
    <location>
        <begin position="1"/>
        <end position="21"/>
    </location>
</feature>
<feature type="compositionally biased region" description="Pro residues" evidence="1">
    <location>
        <begin position="128"/>
        <end position="138"/>
    </location>
</feature>
<keyword evidence="3" id="KW-1185">Reference proteome</keyword>
<organism evidence="2 3">
    <name type="scientific">Lentzea atacamensis</name>
    <dbReference type="NCBI Taxonomy" id="531938"/>
    <lineage>
        <taxon>Bacteria</taxon>
        <taxon>Bacillati</taxon>
        <taxon>Actinomycetota</taxon>
        <taxon>Actinomycetes</taxon>
        <taxon>Pseudonocardiales</taxon>
        <taxon>Pseudonocardiaceae</taxon>
        <taxon>Lentzea</taxon>
    </lineage>
</organism>
<dbReference type="Proteomes" id="UP000248714">
    <property type="component" value="Unassembled WGS sequence"/>
</dbReference>
<name>A0ABX9E5J8_9PSEU</name>
<sequence length="315" mass="33761">MSCGGLAPTPQPGASPRTPGRLAFGFGRPSPFASRYVTSRCVGPATPRFASRWPCRASRRVSLPHFASALRPPALPRFAPLRIGSLRLAPPRFASSCVARPRHAPGPARPRLASPRFASSCVARPRHAPGPGPGPGPARPRQASPCVASSRPRLARPCVASSRPRLASPCVATCWRAPLCVALPRSFAPPRFALCRHVLARPALLLPRVALCRLALVDLCCLRWVPCWGGLWVFGAWVGFVGRVGSGGAADCLWGAPQSVWRALASRRGCRGCCCRRSRWFLAPEVWAGARAAAGGSACEGRICRLEHRVPACWW</sequence>
<comment type="caution">
    <text evidence="2">The sequence shown here is derived from an EMBL/GenBank/DDBJ whole genome shotgun (WGS) entry which is preliminary data.</text>
</comment>